<dbReference type="PROSITE" id="PS51257">
    <property type="entry name" value="PROKAR_LIPOPROTEIN"/>
    <property type="match status" value="1"/>
</dbReference>
<evidence type="ECO:0000256" key="1">
    <source>
        <dbReference type="ARBA" id="ARBA00022729"/>
    </source>
</evidence>
<dbReference type="Pfam" id="PF01839">
    <property type="entry name" value="FG-GAP"/>
    <property type="match status" value="6"/>
</dbReference>
<dbReference type="PANTHER" id="PTHR23220:SF122">
    <property type="entry name" value="INTEGRIN ALPHA-PS1"/>
    <property type="match status" value="1"/>
</dbReference>
<dbReference type="InterPro" id="IPR013519">
    <property type="entry name" value="Int_alpha_beta-p"/>
</dbReference>
<name>A0ABW2ST50_9ACTN</name>
<dbReference type="InterPro" id="IPR028994">
    <property type="entry name" value="Integrin_alpha_N"/>
</dbReference>
<keyword evidence="1 4" id="KW-0732">Signal</keyword>
<dbReference type="PROSITE" id="PS51470">
    <property type="entry name" value="FG_GAP"/>
    <property type="match status" value="3"/>
</dbReference>
<dbReference type="InterPro" id="IPR000413">
    <property type="entry name" value="Integrin_alpha"/>
</dbReference>
<feature type="signal peptide" evidence="4">
    <location>
        <begin position="1"/>
        <end position="18"/>
    </location>
</feature>
<evidence type="ECO:0000313" key="5">
    <source>
        <dbReference type="EMBL" id="MFC7599440.1"/>
    </source>
</evidence>
<dbReference type="Proteomes" id="UP001596514">
    <property type="component" value="Unassembled WGS sequence"/>
</dbReference>
<organism evidence="5 6">
    <name type="scientific">Streptosporangium amethystogenes subsp. fukuiense</name>
    <dbReference type="NCBI Taxonomy" id="698418"/>
    <lineage>
        <taxon>Bacteria</taxon>
        <taxon>Bacillati</taxon>
        <taxon>Actinomycetota</taxon>
        <taxon>Actinomycetes</taxon>
        <taxon>Streptosporangiales</taxon>
        <taxon>Streptosporangiaceae</taxon>
        <taxon>Streptosporangium</taxon>
    </lineage>
</organism>
<dbReference type="RefSeq" id="WP_343966618.1">
    <property type="nucleotide sequence ID" value="NZ_BAAAGK010000043.1"/>
</dbReference>
<dbReference type="SUPFAM" id="SSF69318">
    <property type="entry name" value="Integrin alpha N-terminal domain"/>
    <property type="match status" value="2"/>
</dbReference>
<evidence type="ECO:0000313" key="6">
    <source>
        <dbReference type="Proteomes" id="UP001596514"/>
    </source>
</evidence>
<keyword evidence="2" id="KW-0677">Repeat</keyword>
<keyword evidence="3" id="KW-0325">Glycoprotein</keyword>
<evidence type="ECO:0000256" key="4">
    <source>
        <dbReference type="SAM" id="SignalP"/>
    </source>
</evidence>
<dbReference type="EMBL" id="JBHTEE010000001">
    <property type="protein sequence ID" value="MFC7599440.1"/>
    <property type="molecule type" value="Genomic_DNA"/>
</dbReference>
<dbReference type="PANTHER" id="PTHR23220">
    <property type="entry name" value="INTEGRIN ALPHA"/>
    <property type="match status" value="1"/>
</dbReference>
<feature type="chain" id="PRO_5045339202" evidence="4">
    <location>
        <begin position="19"/>
        <end position="473"/>
    </location>
</feature>
<keyword evidence="6" id="KW-1185">Reference proteome</keyword>
<comment type="caution">
    <text evidence="5">The sequence shown here is derived from an EMBL/GenBank/DDBJ whole genome shotgun (WGS) entry which is preliminary data.</text>
</comment>
<dbReference type="Gene3D" id="2.130.10.130">
    <property type="entry name" value="Integrin alpha, N-terminal"/>
    <property type="match status" value="3"/>
</dbReference>
<gene>
    <name evidence="5" type="ORF">ACFQVD_04890</name>
</gene>
<dbReference type="SMART" id="SM00191">
    <property type="entry name" value="Int_alpha"/>
    <property type="match status" value="7"/>
</dbReference>
<protein>
    <submittedName>
        <fullName evidence="5">FG-GAP repeat protein</fullName>
    </submittedName>
</protein>
<evidence type="ECO:0000256" key="3">
    <source>
        <dbReference type="ARBA" id="ARBA00023180"/>
    </source>
</evidence>
<proteinExistence type="predicted"/>
<dbReference type="PRINTS" id="PR01185">
    <property type="entry name" value="INTEGRINA"/>
</dbReference>
<sequence length="473" mass="47999">MRAVFLVSIAFTSLLVSASPSSAVSGASACSGVPSDFDGDGRADLAVAAPHTRSGGHARAGAVTVLYDLRTPHRLTQDEPGVPGESETGDAFGSALATGDFDGDRCADLAVGVSEKNRSRPGADGDGVVLLFHGSPGGLRPGRVIDAGDLGRERDSGRFGAALAAGDLDGDGDDELVIGAPGLGGGAVGVYGFGGREPYTITQRTGWVGQPEKETDQFGAVLATGDFDGDGRAEVAVGAPADTVLRNGQGSVTVLDVRRRKATLLTQDSPGISGRAEAWDFFGEALGAGDFDADGHADLAIGVPGEGLTENQRAMDYGDGTVHVVYGSRAGLRTTVSEAWSQRSLKGEPRYFDRFGAALAAGDLNGDGDDELAIGVPGENAVQVLAGTRSGGLTRSGNLLITGEGGDFGGALATVAGRGLVVAAPRDGRLTLLRGTVRKGPYPGIRPSTARTLATAAKDTLFGYALTNSSSPR</sequence>
<evidence type="ECO:0000256" key="2">
    <source>
        <dbReference type="ARBA" id="ARBA00022737"/>
    </source>
</evidence>
<accession>A0ABW2ST50</accession>
<reference evidence="6" key="1">
    <citation type="journal article" date="2019" name="Int. J. Syst. Evol. Microbiol.">
        <title>The Global Catalogue of Microorganisms (GCM) 10K type strain sequencing project: providing services to taxonomists for standard genome sequencing and annotation.</title>
        <authorList>
            <consortium name="The Broad Institute Genomics Platform"/>
            <consortium name="The Broad Institute Genome Sequencing Center for Infectious Disease"/>
            <person name="Wu L."/>
            <person name="Ma J."/>
        </authorList>
    </citation>
    <scope>NUCLEOTIDE SEQUENCE [LARGE SCALE GENOMIC DNA]</scope>
    <source>
        <strain evidence="6">JCM 10083</strain>
    </source>
</reference>
<dbReference type="InterPro" id="IPR013517">
    <property type="entry name" value="FG-GAP"/>
</dbReference>